<dbReference type="CDD" id="cd01392">
    <property type="entry name" value="HTH_LacI"/>
    <property type="match status" value="1"/>
</dbReference>
<evidence type="ECO:0000313" key="5">
    <source>
        <dbReference type="EMBL" id="AKM53908.1"/>
    </source>
</evidence>
<dbReference type="PANTHER" id="PTHR30146">
    <property type="entry name" value="LACI-RELATED TRANSCRIPTIONAL REPRESSOR"/>
    <property type="match status" value="1"/>
</dbReference>
<evidence type="ECO:0000256" key="2">
    <source>
        <dbReference type="ARBA" id="ARBA00023125"/>
    </source>
</evidence>
<accession>A0A0H3XH44</accession>
<dbReference type="RefSeq" id="WP_047791170.1">
    <property type="nucleotide sequence ID" value="NZ_CP011856.1"/>
</dbReference>
<keyword evidence="3" id="KW-0804">Transcription</keyword>
<gene>
    <name evidence="5" type="ORF">SERIO_v1c03260</name>
</gene>
<protein>
    <recommendedName>
        <fullName evidence="4">HTH lacI-type domain-containing protein</fullName>
    </recommendedName>
</protein>
<name>A0A0H3XH44_9MOLU</name>
<dbReference type="SUPFAM" id="SSF47413">
    <property type="entry name" value="lambda repressor-like DNA-binding domains"/>
    <property type="match status" value="1"/>
</dbReference>
<dbReference type="GO" id="GO:0003700">
    <property type="term" value="F:DNA-binding transcription factor activity"/>
    <property type="evidence" value="ECO:0007669"/>
    <property type="project" value="TreeGrafter"/>
</dbReference>
<dbReference type="InterPro" id="IPR028082">
    <property type="entry name" value="Peripla_BP_I"/>
</dbReference>
<dbReference type="PANTHER" id="PTHR30146:SF154">
    <property type="entry name" value="TRANSCRIPTION REGULATOR, MEMBER OF GALR FAMILY"/>
    <property type="match status" value="1"/>
</dbReference>
<dbReference type="Gene3D" id="3.40.50.2300">
    <property type="match status" value="2"/>
</dbReference>
<keyword evidence="6" id="KW-1185">Reference proteome</keyword>
<dbReference type="InterPro" id="IPR000843">
    <property type="entry name" value="HTH_LacI"/>
</dbReference>
<dbReference type="STRING" id="315358.SERIO_v1c03260"/>
<dbReference type="SUPFAM" id="SSF53822">
    <property type="entry name" value="Periplasmic binding protein-like I"/>
    <property type="match status" value="1"/>
</dbReference>
<dbReference type="PATRIC" id="fig|743698.3.peg.326"/>
<sequence length="303" mass="35083">MKIKNYKEIAKIAGCGVGTVSRYFSGGSISAEMYERIDAIVQRSNFVLKNPKNIDNIGVITTSILDYNTNLLIEKLAKKLWAQKLSLNIIYFDYQHQQLQDIIETFFQKKTKKIILLLNNLDELNHETLQTIEKYHHNLIIYGQKLANHNCVYLNYEKMMYDLTLQLIAKYQNVLYVSTVLEDKKELYRGYFKACHDSKIEPRYLHLKTANFNEDHHLLANSIADYQLNAVICVDEYSYLQAQSLHLANLMIANLYSPALQKGYLKANSYININFESITDNLVQLLINGNSEKLAVEIQHQIS</sequence>
<dbReference type="AlphaFoldDB" id="A0A0H3XH44"/>
<dbReference type="GO" id="GO:0000976">
    <property type="term" value="F:transcription cis-regulatory region binding"/>
    <property type="evidence" value="ECO:0007669"/>
    <property type="project" value="TreeGrafter"/>
</dbReference>
<organism evidence="5 6">
    <name type="scientific">Spiroplasma eriocheiris</name>
    <dbReference type="NCBI Taxonomy" id="315358"/>
    <lineage>
        <taxon>Bacteria</taxon>
        <taxon>Bacillati</taxon>
        <taxon>Mycoplasmatota</taxon>
        <taxon>Mollicutes</taxon>
        <taxon>Entomoplasmatales</taxon>
        <taxon>Spiroplasmataceae</taxon>
        <taxon>Spiroplasma</taxon>
    </lineage>
</organism>
<dbReference type="InterPro" id="IPR010982">
    <property type="entry name" value="Lambda_DNA-bd_dom_sf"/>
</dbReference>
<keyword evidence="2" id="KW-0238">DNA-binding</keyword>
<proteinExistence type="predicted"/>
<dbReference type="Gene3D" id="1.10.260.40">
    <property type="entry name" value="lambda repressor-like DNA-binding domains"/>
    <property type="match status" value="1"/>
</dbReference>
<feature type="domain" description="HTH lacI-type" evidence="4">
    <location>
        <begin position="3"/>
        <end position="66"/>
    </location>
</feature>
<evidence type="ECO:0000256" key="1">
    <source>
        <dbReference type="ARBA" id="ARBA00023015"/>
    </source>
</evidence>
<dbReference type="EMBL" id="CP011856">
    <property type="protein sequence ID" value="AKM53908.1"/>
    <property type="molecule type" value="Genomic_DNA"/>
</dbReference>
<dbReference type="SMART" id="SM00354">
    <property type="entry name" value="HTH_LACI"/>
    <property type="match status" value="1"/>
</dbReference>
<dbReference type="Proteomes" id="UP000035661">
    <property type="component" value="Chromosome"/>
</dbReference>
<evidence type="ECO:0000256" key="3">
    <source>
        <dbReference type="ARBA" id="ARBA00023163"/>
    </source>
</evidence>
<reference evidence="6" key="2">
    <citation type="submission" date="2015-06" db="EMBL/GenBank/DDBJ databases">
        <title>Complete genome sequence of Spiroplasma eriocheiris TDA-040725-5 (DSM 21848).</title>
        <authorList>
            <person name="Lo W.-S."/>
            <person name="Kuo C.-H."/>
        </authorList>
    </citation>
    <scope>NUCLEOTIDE SEQUENCE [LARGE SCALE GENOMIC DNA]</scope>
    <source>
        <strain evidence="6">TDA-040725-5</strain>
    </source>
</reference>
<reference evidence="5 6" key="1">
    <citation type="journal article" date="2015" name="Genome Biol. Evol.">
        <title>Found and Lost: The Fates of Horizontally Acquired Genes in Arthropod-Symbiotic Spiroplasma.</title>
        <authorList>
            <person name="Lo W.S."/>
            <person name="Gasparich G.E."/>
            <person name="Kuo C.H."/>
        </authorList>
    </citation>
    <scope>NUCLEOTIDE SEQUENCE [LARGE SCALE GENOMIC DNA]</scope>
    <source>
        <strain evidence="6">TDA-040725-5</strain>
    </source>
</reference>
<evidence type="ECO:0000259" key="4">
    <source>
        <dbReference type="SMART" id="SM00354"/>
    </source>
</evidence>
<keyword evidence="1" id="KW-0805">Transcription regulation</keyword>
<dbReference type="KEGG" id="seri:SERIO_v1c03260"/>
<evidence type="ECO:0000313" key="6">
    <source>
        <dbReference type="Proteomes" id="UP000035661"/>
    </source>
</evidence>